<keyword evidence="6 7" id="KW-0472">Membrane</keyword>
<dbReference type="RefSeq" id="WP_084880895.1">
    <property type="nucleotide sequence ID" value="NZ_JAGGMY010000004.1"/>
</dbReference>
<keyword evidence="2" id="KW-0813">Transport</keyword>
<evidence type="ECO:0000313" key="8">
    <source>
        <dbReference type="EMBL" id="ORM87932.1"/>
    </source>
</evidence>
<proteinExistence type="predicted"/>
<organism evidence="8 9">
    <name type="scientific">Pantoea cypripedii</name>
    <name type="common">Pectobacterium cypripedii</name>
    <name type="synonym">Erwinia cypripedii</name>
    <dbReference type="NCBI Taxonomy" id="55209"/>
    <lineage>
        <taxon>Bacteria</taxon>
        <taxon>Pseudomonadati</taxon>
        <taxon>Pseudomonadota</taxon>
        <taxon>Gammaproteobacteria</taxon>
        <taxon>Enterobacterales</taxon>
        <taxon>Erwiniaceae</taxon>
        <taxon>Pantoea</taxon>
    </lineage>
</organism>
<evidence type="ECO:0000256" key="4">
    <source>
        <dbReference type="ARBA" id="ARBA00022692"/>
    </source>
</evidence>
<name>A0A1X1EGJ9_PANCY</name>
<feature type="transmembrane region" description="Helical" evidence="7">
    <location>
        <begin position="391"/>
        <end position="409"/>
    </location>
</feature>
<comment type="subcellular location">
    <subcellularLocation>
        <location evidence="1">Cell membrane</location>
        <topology evidence="1">Multi-pass membrane protein</topology>
    </subcellularLocation>
</comment>
<dbReference type="Proteomes" id="UP000193749">
    <property type="component" value="Unassembled WGS sequence"/>
</dbReference>
<dbReference type="Pfam" id="PF04632">
    <property type="entry name" value="FUSC"/>
    <property type="match status" value="1"/>
</dbReference>
<feature type="transmembrane region" description="Helical" evidence="7">
    <location>
        <begin position="492"/>
        <end position="514"/>
    </location>
</feature>
<evidence type="ECO:0000256" key="2">
    <source>
        <dbReference type="ARBA" id="ARBA00022448"/>
    </source>
</evidence>
<dbReference type="GO" id="GO:0022857">
    <property type="term" value="F:transmembrane transporter activity"/>
    <property type="evidence" value="ECO:0007669"/>
    <property type="project" value="InterPro"/>
</dbReference>
<dbReference type="OrthoDB" id="9807111at2"/>
<feature type="transmembrane region" description="Helical" evidence="7">
    <location>
        <begin position="363"/>
        <end position="385"/>
    </location>
</feature>
<feature type="transmembrane region" description="Helical" evidence="7">
    <location>
        <begin position="468"/>
        <end position="486"/>
    </location>
</feature>
<feature type="transmembrane region" description="Helical" evidence="7">
    <location>
        <begin position="416"/>
        <end position="436"/>
    </location>
</feature>
<dbReference type="AlphaFoldDB" id="A0A1X1EGJ9"/>
<keyword evidence="3" id="KW-1003">Cell membrane</keyword>
<feature type="transmembrane region" description="Helical" evidence="7">
    <location>
        <begin position="442"/>
        <end position="461"/>
    </location>
</feature>
<gene>
    <name evidence="8" type="ORF">HA50_28765</name>
</gene>
<comment type="caution">
    <text evidence="8">The sequence shown here is derived from an EMBL/GenBank/DDBJ whole genome shotgun (WGS) entry which is preliminary data.</text>
</comment>
<sequence>MPWFSKNAVFFAVKTCLAAFLALYFALELNLDKPAWALTTVFVSSQLYSASTISKSVFRLMGTLLGGVFIFFIFPLTVEHPLLFSLCVSLWVSVCLYLSLHDRTPKSYVFMLAGYSAAIMGFPEVTTPLAITNTVLSRIEEITLGIVCSSLVHGLLFPVSMRSLLEQSVSQWYLNGRKLCSDLLSGIPTDKSPERDDILIRMATNPQQVEILITHCVYEGDAARRLIRLVSVQYQHLSYLIPTLIAIEIRLQKLSALQIPFPENVAQTFRQFLLWLHDGEAVGETSDIQQALATCQKELNDAWRLGELPTESHLLLIGVLERLTDFVRIAGAYQSVGGLVSDLSGDTTLARGKRAHRFFDKGLIRLSALTAFCATFGSCLLWMATGWRDGASAPVMAAILSSFFASLDTPLTSMKLFIRGVIVAIFISVIYVAILLPQATSFEALMICLAPGLVLLGLMIARPTTNMIGLSVAIQIPGFIGLGHHLRPDLVALTNTAISSMTGVLFAVILTAILRNKKPSWTARRAVRIGLRELLRFIKETERNGSSLLGRQRFIGLMLDKLNVVLPRLRLDPQPDMTSAGMLLNEVWLGVNSFDYYARHKDLLAKYHLDSGQMFHELGLFLKRRLKSLQTAPHPDLLDEIDTLLLMLERLAMWDENLLTPMFHLASVRLYLFPQHAWPVMNARQAELMQQKMYRLPPR</sequence>
<evidence type="ECO:0000256" key="1">
    <source>
        <dbReference type="ARBA" id="ARBA00004651"/>
    </source>
</evidence>
<dbReference type="GO" id="GO:0005886">
    <property type="term" value="C:plasma membrane"/>
    <property type="evidence" value="ECO:0007669"/>
    <property type="project" value="UniProtKB-SubCell"/>
</dbReference>
<evidence type="ECO:0000256" key="6">
    <source>
        <dbReference type="ARBA" id="ARBA00023136"/>
    </source>
</evidence>
<keyword evidence="5 7" id="KW-1133">Transmembrane helix</keyword>
<dbReference type="PANTHER" id="PTHR30509:SF9">
    <property type="entry name" value="MULTIDRUG RESISTANCE PROTEIN MDTO"/>
    <property type="match status" value="1"/>
</dbReference>
<evidence type="ECO:0000313" key="9">
    <source>
        <dbReference type="Proteomes" id="UP000193749"/>
    </source>
</evidence>
<reference evidence="8 9" key="1">
    <citation type="journal article" date="2017" name="Antonie Van Leeuwenhoek">
        <title>Phylogenomic resolution of the bacterial genus Pantoea and its relationship with Erwinia and Tatumella.</title>
        <authorList>
            <person name="Palmer M."/>
            <person name="Steenkamp E.T."/>
            <person name="Coetzee M.P."/>
            <person name="Chan W.Y."/>
            <person name="van Zyl E."/>
            <person name="De Maayer P."/>
            <person name="Coutinho T.A."/>
            <person name="Blom J."/>
            <person name="Smits T.H."/>
            <person name="Duffy B."/>
            <person name="Venter S.N."/>
        </authorList>
    </citation>
    <scope>NUCLEOTIDE SEQUENCE [LARGE SCALE GENOMIC DNA]</scope>
    <source>
        <strain evidence="8 9">LMG 2657</strain>
    </source>
</reference>
<accession>A0A1X1EGJ9</accession>
<dbReference type="InterPro" id="IPR006726">
    <property type="entry name" value="PHBA_efflux_AaeB/fusaric-R"/>
</dbReference>
<feature type="transmembrane region" description="Helical" evidence="7">
    <location>
        <begin position="82"/>
        <end position="100"/>
    </location>
</feature>
<dbReference type="EMBL" id="MLJI01000003">
    <property type="protein sequence ID" value="ORM87932.1"/>
    <property type="molecule type" value="Genomic_DNA"/>
</dbReference>
<evidence type="ECO:0000256" key="3">
    <source>
        <dbReference type="ARBA" id="ARBA00022475"/>
    </source>
</evidence>
<dbReference type="STRING" id="55209.HA50_28765"/>
<keyword evidence="9" id="KW-1185">Reference proteome</keyword>
<evidence type="ECO:0000256" key="7">
    <source>
        <dbReference type="SAM" id="Phobius"/>
    </source>
</evidence>
<evidence type="ECO:0000256" key="5">
    <source>
        <dbReference type="ARBA" id="ARBA00022989"/>
    </source>
</evidence>
<dbReference type="PANTHER" id="PTHR30509">
    <property type="entry name" value="P-HYDROXYBENZOIC ACID EFFLUX PUMP SUBUNIT-RELATED"/>
    <property type="match status" value="1"/>
</dbReference>
<protein>
    <submittedName>
        <fullName evidence="8">Fusaric acid resistance protein</fullName>
    </submittedName>
</protein>
<keyword evidence="4 7" id="KW-0812">Transmembrane</keyword>
<feature type="transmembrane region" description="Helical" evidence="7">
    <location>
        <begin position="7"/>
        <end position="27"/>
    </location>
</feature>
<feature type="transmembrane region" description="Helical" evidence="7">
    <location>
        <begin position="57"/>
        <end position="76"/>
    </location>
</feature>